<feature type="region of interest" description="Disordered" evidence="2">
    <location>
        <begin position="157"/>
        <end position="176"/>
    </location>
</feature>
<sequence>MKRGVRGAGGQGLGVASSDRRRYEMPTVSLSPTSSNENVAATALTAAMDVYGSPNLAEDRRRATCKFDFSNSPGTYRRTLQELEAMRQRSNGTTLSDCFSLSSSMSSEADLSPVLDVAPFMTHQLQGTQLKEICAQTKKLEKRNEELKEELIQFKTDIATRQDGTGSDKSKQRDEL</sequence>
<feature type="coiled-coil region" evidence="1">
    <location>
        <begin position="130"/>
        <end position="157"/>
    </location>
</feature>
<evidence type="ECO:0000256" key="2">
    <source>
        <dbReference type="SAM" id="MobiDB-lite"/>
    </source>
</evidence>
<feature type="compositionally biased region" description="Basic and acidic residues" evidence="2">
    <location>
        <begin position="166"/>
        <end position="176"/>
    </location>
</feature>
<reference evidence="5" key="1">
    <citation type="submission" date="2016-06" db="UniProtKB">
        <authorList>
            <consortium name="WormBaseParasite"/>
        </authorList>
    </citation>
    <scope>IDENTIFICATION</scope>
</reference>
<evidence type="ECO:0000313" key="4">
    <source>
        <dbReference type="Proteomes" id="UP000270296"/>
    </source>
</evidence>
<feature type="compositionally biased region" description="Gly residues" evidence="2">
    <location>
        <begin position="1"/>
        <end position="13"/>
    </location>
</feature>
<dbReference type="EMBL" id="UZAM01008154">
    <property type="protein sequence ID" value="VDP03520.1"/>
    <property type="molecule type" value="Genomic_DNA"/>
</dbReference>
<evidence type="ECO:0000313" key="3">
    <source>
        <dbReference type="EMBL" id="VDP03520.1"/>
    </source>
</evidence>
<protein>
    <submittedName>
        <fullName evidence="5">PRKG1_interact domain-containing protein</fullName>
    </submittedName>
</protein>
<proteinExistence type="predicted"/>
<evidence type="ECO:0000313" key="5">
    <source>
        <dbReference type="WBParaSite" id="SBAD_0000433401-mRNA-1"/>
    </source>
</evidence>
<dbReference type="WBParaSite" id="SBAD_0000433401-mRNA-1">
    <property type="protein sequence ID" value="SBAD_0000433401-mRNA-1"/>
    <property type="gene ID" value="SBAD_0000433401"/>
</dbReference>
<organism evidence="5">
    <name type="scientific">Soboliphyme baturini</name>
    <dbReference type="NCBI Taxonomy" id="241478"/>
    <lineage>
        <taxon>Eukaryota</taxon>
        <taxon>Metazoa</taxon>
        <taxon>Ecdysozoa</taxon>
        <taxon>Nematoda</taxon>
        <taxon>Enoplea</taxon>
        <taxon>Dorylaimia</taxon>
        <taxon>Dioctophymatida</taxon>
        <taxon>Dioctophymatoidea</taxon>
        <taxon>Soboliphymatidae</taxon>
        <taxon>Soboliphyme</taxon>
    </lineage>
</organism>
<accession>A0A183IKK7</accession>
<gene>
    <name evidence="3" type="ORF">SBAD_LOCUS4153</name>
</gene>
<keyword evidence="4" id="KW-1185">Reference proteome</keyword>
<dbReference type="Proteomes" id="UP000270296">
    <property type="component" value="Unassembled WGS sequence"/>
</dbReference>
<name>A0A183IKK7_9BILA</name>
<evidence type="ECO:0000256" key="1">
    <source>
        <dbReference type="SAM" id="Coils"/>
    </source>
</evidence>
<feature type="region of interest" description="Disordered" evidence="2">
    <location>
        <begin position="1"/>
        <end position="36"/>
    </location>
</feature>
<reference evidence="3 4" key="2">
    <citation type="submission" date="2018-11" db="EMBL/GenBank/DDBJ databases">
        <authorList>
            <consortium name="Pathogen Informatics"/>
        </authorList>
    </citation>
    <scope>NUCLEOTIDE SEQUENCE [LARGE SCALE GENOMIC DNA]</scope>
</reference>
<dbReference type="AlphaFoldDB" id="A0A183IKK7"/>
<keyword evidence="1" id="KW-0175">Coiled coil</keyword>